<accession>A0A0B1T554</accession>
<feature type="chain" id="PRO_5002061434" description="Secreted protein" evidence="1">
    <location>
        <begin position="17"/>
        <end position="99"/>
    </location>
</feature>
<gene>
    <name evidence="2" type="ORF">OESDEN_07442</name>
</gene>
<dbReference type="EMBL" id="KN551217">
    <property type="protein sequence ID" value="KHJ92663.1"/>
    <property type="molecule type" value="Genomic_DNA"/>
</dbReference>
<feature type="signal peptide" evidence="1">
    <location>
        <begin position="1"/>
        <end position="16"/>
    </location>
</feature>
<dbReference type="AlphaFoldDB" id="A0A0B1T554"/>
<dbReference type="Proteomes" id="UP000053660">
    <property type="component" value="Unassembled WGS sequence"/>
</dbReference>
<evidence type="ECO:0000313" key="2">
    <source>
        <dbReference type="EMBL" id="KHJ92663.1"/>
    </source>
</evidence>
<keyword evidence="1" id="KW-0732">Signal</keyword>
<evidence type="ECO:0000256" key="1">
    <source>
        <dbReference type="SAM" id="SignalP"/>
    </source>
</evidence>
<evidence type="ECO:0008006" key="4">
    <source>
        <dbReference type="Google" id="ProtNLM"/>
    </source>
</evidence>
<reference evidence="2 3" key="1">
    <citation type="submission" date="2014-03" db="EMBL/GenBank/DDBJ databases">
        <title>Draft genome of the hookworm Oesophagostomum dentatum.</title>
        <authorList>
            <person name="Mitreva M."/>
        </authorList>
    </citation>
    <scope>NUCLEOTIDE SEQUENCE [LARGE SCALE GENOMIC DNA]</scope>
    <source>
        <strain evidence="2 3">OD-Hann</strain>
    </source>
</reference>
<keyword evidence="3" id="KW-1185">Reference proteome</keyword>
<name>A0A0B1T554_OESDE</name>
<proteinExistence type="predicted"/>
<protein>
    <recommendedName>
        <fullName evidence="4">Secreted protein</fullName>
    </recommendedName>
</protein>
<sequence>MVFIRIVSIVAGLATTGELVDHATVRDVEWETCNCRISYEAGLIAHSVEGWIPRLDGSCPCYIWTGLRRIRPHNSGSFGKLSISVVFMTSSLSDDVLNA</sequence>
<organism evidence="2 3">
    <name type="scientific">Oesophagostomum dentatum</name>
    <name type="common">Nodular worm</name>
    <dbReference type="NCBI Taxonomy" id="61180"/>
    <lineage>
        <taxon>Eukaryota</taxon>
        <taxon>Metazoa</taxon>
        <taxon>Ecdysozoa</taxon>
        <taxon>Nematoda</taxon>
        <taxon>Chromadorea</taxon>
        <taxon>Rhabditida</taxon>
        <taxon>Rhabditina</taxon>
        <taxon>Rhabditomorpha</taxon>
        <taxon>Strongyloidea</taxon>
        <taxon>Strongylidae</taxon>
        <taxon>Oesophagostomum</taxon>
    </lineage>
</organism>
<evidence type="ECO:0000313" key="3">
    <source>
        <dbReference type="Proteomes" id="UP000053660"/>
    </source>
</evidence>